<name>A0A2P2NGB6_RHIMU</name>
<reference evidence="1" key="1">
    <citation type="submission" date="2018-02" db="EMBL/GenBank/DDBJ databases">
        <title>Rhizophora mucronata_Transcriptome.</title>
        <authorList>
            <person name="Meera S.P."/>
            <person name="Sreeshan A."/>
            <person name="Augustine A."/>
        </authorList>
    </citation>
    <scope>NUCLEOTIDE SEQUENCE</scope>
    <source>
        <tissue evidence="1">Leaf</tissue>
    </source>
</reference>
<organism evidence="1">
    <name type="scientific">Rhizophora mucronata</name>
    <name type="common">Asiatic mangrove</name>
    <dbReference type="NCBI Taxonomy" id="61149"/>
    <lineage>
        <taxon>Eukaryota</taxon>
        <taxon>Viridiplantae</taxon>
        <taxon>Streptophyta</taxon>
        <taxon>Embryophyta</taxon>
        <taxon>Tracheophyta</taxon>
        <taxon>Spermatophyta</taxon>
        <taxon>Magnoliopsida</taxon>
        <taxon>eudicotyledons</taxon>
        <taxon>Gunneridae</taxon>
        <taxon>Pentapetalae</taxon>
        <taxon>rosids</taxon>
        <taxon>fabids</taxon>
        <taxon>Malpighiales</taxon>
        <taxon>Rhizophoraceae</taxon>
        <taxon>Rhizophora</taxon>
    </lineage>
</organism>
<dbReference type="AlphaFoldDB" id="A0A2P2NGB6"/>
<sequence>MVELSDSGWQKRGQGLFCESFRGTSYMDEVSRISLPQ</sequence>
<evidence type="ECO:0000313" key="1">
    <source>
        <dbReference type="EMBL" id="MBX41532.1"/>
    </source>
</evidence>
<proteinExistence type="predicted"/>
<dbReference type="EMBL" id="GGEC01061048">
    <property type="protein sequence ID" value="MBX41532.1"/>
    <property type="molecule type" value="Transcribed_RNA"/>
</dbReference>
<accession>A0A2P2NGB6</accession>
<protein>
    <submittedName>
        <fullName evidence="1">Uncharacterized protein</fullName>
    </submittedName>
</protein>